<keyword evidence="3" id="KW-1185">Reference proteome</keyword>
<dbReference type="SUPFAM" id="SSF55811">
    <property type="entry name" value="Nudix"/>
    <property type="match status" value="1"/>
</dbReference>
<dbReference type="Gene3D" id="3.90.79.10">
    <property type="entry name" value="Nucleoside Triphosphate Pyrophosphohydrolase"/>
    <property type="match status" value="1"/>
</dbReference>
<dbReference type="OrthoDB" id="542521at2"/>
<dbReference type="GO" id="GO:0003824">
    <property type="term" value="F:catalytic activity"/>
    <property type="evidence" value="ECO:0007669"/>
    <property type="project" value="UniProtKB-ARBA"/>
</dbReference>
<dbReference type="AlphaFoldDB" id="A0A4R2NLS1"/>
<proteinExistence type="predicted"/>
<dbReference type="InterPro" id="IPR000086">
    <property type="entry name" value="NUDIX_hydrolase_dom"/>
</dbReference>
<dbReference type="RefSeq" id="WP_132603303.1">
    <property type="nucleotide sequence ID" value="NZ_NRRP01000015.1"/>
</dbReference>
<feature type="domain" description="Nudix hydrolase" evidence="1">
    <location>
        <begin position="6"/>
        <end position="141"/>
    </location>
</feature>
<dbReference type="EMBL" id="SLXL01000006">
    <property type="protein sequence ID" value="TCP22517.1"/>
    <property type="molecule type" value="Genomic_DNA"/>
</dbReference>
<dbReference type="PANTHER" id="PTHR43736:SF2">
    <property type="entry name" value="MUTT_NUDIX FAMILY PROTEIN"/>
    <property type="match status" value="1"/>
</dbReference>
<accession>A0A4R2NLS1</accession>
<comment type="caution">
    <text evidence="2">The sequence shown here is derived from an EMBL/GenBank/DDBJ whole genome shotgun (WGS) entry which is preliminary data.</text>
</comment>
<dbReference type="Proteomes" id="UP000295733">
    <property type="component" value="Unassembled WGS sequence"/>
</dbReference>
<evidence type="ECO:0000313" key="2">
    <source>
        <dbReference type="EMBL" id="TCP22517.1"/>
    </source>
</evidence>
<evidence type="ECO:0000259" key="1">
    <source>
        <dbReference type="PROSITE" id="PS51462"/>
    </source>
</evidence>
<sequence length="152" mass="17029">MIAPLPIRPTVRAVIRRDGKFLIQVKQRPDGRRYLTLPGGRQEPGETMQACLIRECEEEIGIAPTIGDVLHVADVTRIRPDAEDRQLIEILFACTVPDSYRPQMGARPDKRQVQVRWVDPETDGPAFVPRYDLALGRGDAPVYLGALRSETA</sequence>
<dbReference type="Pfam" id="PF00293">
    <property type="entry name" value="NUDIX"/>
    <property type="match status" value="1"/>
</dbReference>
<dbReference type="PANTHER" id="PTHR43736">
    <property type="entry name" value="ADP-RIBOSE PYROPHOSPHATASE"/>
    <property type="match status" value="1"/>
</dbReference>
<reference evidence="2 3" key="1">
    <citation type="submission" date="2019-03" db="EMBL/GenBank/DDBJ databases">
        <title>Genomic Encyclopedia of Type Strains, Phase IV (KMG-IV): sequencing the most valuable type-strain genomes for metagenomic binning, comparative biology and taxonomic classification.</title>
        <authorList>
            <person name="Goeker M."/>
        </authorList>
    </citation>
    <scope>NUCLEOTIDE SEQUENCE [LARGE SCALE GENOMIC DNA]</scope>
    <source>
        <strain evidence="2 3">DSM 2781</strain>
    </source>
</reference>
<organism evidence="2 3">
    <name type="scientific">Rhodovulum adriaticum</name>
    <name type="common">Rhodopseudomonas adriatica</name>
    <dbReference type="NCBI Taxonomy" id="35804"/>
    <lineage>
        <taxon>Bacteria</taxon>
        <taxon>Pseudomonadati</taxon>
        <taxon>Pseudomonadota</taxon>
        <taxon>Alphaproteobacteria</taxon>
        <taxon>Rhodobacterales</taxon>
        <taxon>Paracoccaceae</taxon>
        <taxon>Rhodovulum</taxon>
    </lineage>
</organism>
<name>A0A4R2NLS1_RHOAD</name>
<dbReference type="InterPro" id="IPR015797">
    <property type="entry name" value="NUDIX_hydrolase-like_dom_sf"/>
</dbReference>
<dbReference type="PROSITE" id="PS51462">
    <property type="entry name" value="NUDIX"/>
    <property type="match status" value="1"/>
</dbReference>
<gene>
    <name evidence="2" type="ORF">EV656_106103</name>
</gene>
<evidence type="ECO:0000313" key="3">
    <source>
        <dbReference type="Proteomes" id="UP000295733"/>
    </source>
</evidence>
<protein>
    <submittedName>
        <fullName evidence="2">ADP-ribose pyrophosphatase YjhB (NUDIX family)</fullName>
    </submittedName>
</protein>